<dbReference type="InterPro" id="IPR036465">
    <property type="entry name" value="vWFA_dom_sf"/>
</dbReference>
<dbReference type="PANTHER" id="PTHR22550:SF5">
    <property type="entry name" value="LEUCINE ZIPPER PROTEIN 4"/>
    <property type="match status" value="1"/>
</dbReference>
<gene>
    <name evidence="7" type="ORF">BJ983_001568</name>
</gene>
<evidence type="ECO:0000256" key="4">
    <source>
        <dbReference type="ARBA" id="ARBA00023136"/>
    </source>
</evidence>
<dbReference type="NCBIfam" id="NF010238">
    <property type="entry name" value="PRK13685.1"/>
    <property type="match status" value="1"/>
</dbReference>
<dbReference type="Proteomes" id="UP000535890">
    <property type="component" value="Unassembled WGS sequence"/>
</dbReference>
<evidence type="ECO:0000256" key="2">
    <source>
        <dbReference type="ARBA" id="ARBA00022692"/>
    </source>
</evidence>
<dbReference type="NCBIfam" id="TIGR02226">
    <property type="entry name" value="two_anch"/>
    <property type="match status" value="1"/>
</dbReference>
<name>A0A7Y9J508_9PSEU</name>
<dbReference type="InterPro" id="IPR024163">
    <property type="entry name" value="Aerotolerance_reg_N"/>
</dbReference>
<keyword evidence="3 5" id="KW-1133">Transmembrane helix</keyword>
<dbReference type="SUPFAM" id="SSF53300">
    <property type="entry name" value="vWA-like"/>
    <property type="match status" value="1"/>
</dbReference>
<keyword evidence="1" id="KW-1003">Cell membrane</keyword>
<accession>A0A7Y9J508</accession>
<dbReference type="RefSeq" id="WP_179793298.1">
    <property type="nucleotide sequence ID" value="NZ_BAABHP010000004.1"/>
</dbReference>
<feature type="transmembrane region" description="Helical" evidence="5">
    <location>
        <begin position="6"/>
        <end position="24"/>
    </location>
</feature>
<dbReference type="Gene3D" id="3.40.50.410">
    <property type="entry name" value="von Willebrand factor, type A domain"/>
    <property type="match status" value="1"/>
</dbReference>
<dbReference type="Pfam" id="PF13519">
    <property type="entry name" value="VWA_2"/>
    <property type="match status" value="1"/>
</dbReference>
<evidence type="ECO:0000313" key="8">
    <source>
        <dbReference type="Proteomes" id="UP000535890"/>
    </source>
</evidence>
<proteinExistence type="predicted"/>
<dbReference type="PROSITE" id="PS50234">
    <property type="entry name" value="VWFA"/>
    <property type="match status" value="1"/>
</dbReference>
<dbReference type="InterPro" id="IPR011933">
    <property type="entry name" value="Double_TM_dom"/>
</dbReference>
<dbReference type="Pfam" id="PF07584">
    <property type="entry name" value="BatA"/>
    <property type="match status" value="1"/>
</dbReference>
<evidence type="ECO:0000259" key="6">
    <source>
        <dbReference type="PROSITE" id="PS50234"/>
    </source>
</evidence>
<reference evidence="7 8" key="1">
    <citation type="submission" date="2020-07" db="EMBL/GenBank/DDBJ databases">
        <title>Sequencing the genomes of 1000 actinobacteria strains.</title>
        <authorList>
            <person name="Klenk H.-P."/>
        </authorList>
    </citation>
    <scope>NUCLEOTIDE SEQUENCE [LARGE SCALE GENOMIC DNA]</scope>
    <source>
        <strain evidence="7 8">DSM 45772</strain>
    </source>
</reference>
<dbReference type="AlphaFoldDB" id="A0A7Y9J508"/>
<dbReference type="InterPro" id="IPR050768">
    <property type="entry name" value="UPF0353/GerABKA_families"/>
</dbReference>
<dbReference type="SMART" id="SM00327">
    <property type="entry name" value="VWA"/>
    <property type="match status" value="1"/>
</dbReference>
<dbReference type="PANTHER" id="PTHR22550">
    <property type="entry name" value="SPORE GERMINATION PROTEIN"/>
    <property type="match status" value="1"/>
</dbReference>
<evidence type="ECO:0000256" key="3">
    <source>
        <dbReference type="ARBA" id="ARBA00022989"/>
    </source>
</evidence>
<evidence type="ECO:0000256" key="5">
    <source>
        <dbReference type="SAM" id="Phobius"/>
    </source>
</evidence>
<evidence type="ECO:0000256" key="1">
    <source>
        <dbReference type="ARBA" id="ARBA00022475"/>
    </source>
</evidence>
<keyword evidence="4 5" id="KW-0472">Membrane</keyword>
<keyword evidence="8" id="KW-1185">Reference proteome</keyword>
<protein>
    <submittedName>
        <fullName evidence="7">Ca-activated chloride channel family protein</fullName>
    </submittedName>
</protein>
<feature type="domain" description="VWFA" evidence="6">
    <location>
        <begin position="86"/>
        <end position="286"/>
    </location>
</feature>
<dbReference type="InterPro" id="IPR002035">
    <property type="entry name" value="VWF_A"/>
</dbReference>
<organism evidence="7 8">
    <name type="scientific">Actinomycetospora corticicola</name>
    <dbReference type="NCBI Taxonomy" id="663602"/>
    <lineage>
        <taxon>Bacteria</taxon>
        <taxon>Bacillati</taxon>
        <taxon>Actinomycetota</taxon>
        <taxon>Actinomycetes</taxon>
        <taxon>Pseudonocardiales</taxon>
        <taxon>Pseudonocardiaceae</taxon>
        <taxon>Actinomycetospora</taxon>
    </lineage>
</organism>
<dbReference type="EMBL" id="JACCBN010000001">
    <property type="protein sequence ID" value="NYD35466.1"/>
    <property type="molecule type" value="Genomic_DNA"/>
</dbReference>
<feature type="transmembrane region" description="Helical" evidence="5">
    <location>
        <begin position="299"/>
        <end position="319"/>
    </location>
</feature>
<feature type="transmembrane region" description="Helical" evidence="5">
    <location>
        <begin position="57"/>
        <end position="76"/>
    </location>
</feature>
<comment type="caution">
    <text evidence="7">The sequence shown here is derived from an EMBL/GenBank/DDBJ whole genome shotgun (WGS) entry which is preliminary data.</text>
</comment>
<evidence type="ECO:0000313" key="7">
    <source>
        <dbReference type="EMBL" id="NYD35466.1"/>
    </source>
</evidence>
<sequence length="322" mass="34349">MFSHPWWLLALLVVAALTAAYVVNERRRRRNTMRFTNLGVLEKIAPKRPGRLRHAPVALVLVALTCLVVALAGPLATEQVPRNRATVMLAIDVSLSMRATDVSPSRLQTAQQAATEFVDELPPGINLGLVSFAGTATVLVSPTRDRDTVKRGIATLQLAESTATGEAIQASLASIRSVANQIQGPEEPPPGRIILLSDGKQTIPSDLEAPRGAFTAADQAKQQNVPISAISFGTEYGEIEIEGRPVPVPVADSDMQEIARRSGGDFSKAATQQDLKATYDTLREQIGYESQEVDTGGDWLLAGSILVVIGLGTAFALGARLP</sequence>
<keyword evidence="2 5" id="KW-0812">Transmembrane</keyword>